<gene>
    <name evidence="2" type="ORF">EV378_5752</name>
</gene>
<evidence type="ECO:0000313" key="3">
    <source>
        <dbReference type="Proteomes" id="UP000295560"/>
    </source>
</evidence>
<sequence>MTFRLRRDHPGTRVGMSEDPARRLSPPEQRAAAEALRAGLALSGLDVGDLWRASIALDQDAVPPAELHRILQSREDAVRLTAHEHDVLAQALNDHFVERGDGHPVRYSTELRYF</sequence>
<feature type="region of interest" description="Disordered" evidence="1">
    <location>
        <begin position="1"/>
        <end position="30"/>
    </location>
</feature>
<dbReference type="Proteomes" id="UP000295560">
    <property type="component" value="Unassembled WGS sequence"/>
</dbReference>
<proteinExistence type="predicted"/>
<dbReference type="AlphaFoldDB" id="A0A4R1HL06"/>
<comment type="caution">
    <text evidence="2">The sequence shown here is derived from an EMBL/GenBank/DDBJ whole genome shotgun (WGS) entry which is preliminary data.</text>
</comment>
<evidence type="ECO:0000313" key="2">
    <source>
        <dbReference type="EMBL" id="TCK21761.1"/>
    </source>
</evidence>
<accession>A0A4R1HL06</accession>
<evidence type="ECO:0000256" key="1">
    <source>
        <dbReference type="SAM" id="MobiDB-lite"/>
    </source>
</evidence>
<protein>
    <submittedName>
        <fullName evidence="2">Uncharacterized protein</fullName>
    </submittedName>
</protein>
<reference evidence="2 3" key="1">
    <citation type="submission" date="2019-03" db="EMBL/GenBank/DDBJ databases">
        <title>Sequencing the genomes of 1000 actinobacteria strains.</title>
        <authorList>
            <person name="Klenk H.-P."/>
        </authorList>
    </citation>
    <scope>NUCLEOTIDE SEQUENCE [LARGE SCALE GENOMIC DNA]</scope>
    <source>
        <strain evidence="2 3">DSM 44969</strain>
    </source>
</reference>
<name>A0A4R1HL06_PSEEN</name>
<keyword evidence="3" id="KW-1185">Reference proteome</keyword>
<dbReference type="EMBL" id="SMFZ01000002">
    <property type="protein sequence ID" value="TCK21761.1"/>
    <property type="molecule type" value="Genomic_DNA"/>
</dbReference>
<organism evidence="2 3">
    <name type="scientific">Pseudonocardia endophytica</name>
    <dbReference type="NCBI Taxonomy" id="401976"/>
    <lineage>
        <taxon>Bacteria</taxon>
        <taxon>Bacillati</taxon>
        <taxon>Actinomycetota</taxon>
        <taxon>Actinomycetes</taxon>
        <taxon>Pseudonocardiales</taxon>
        <taxon>Pseudonocardiaceae</taxon>
        <taxon>Pseudonocardia</taxon>
    </lineage>
</organism>